<proteinExistence type="predicted"/>
<gene>
    <name evidence="2" type="ORF">O166_15605</name>
</gene>
<dbReference type="PANTHER" id="PTHR48079:SF6">
    <property type="entry name" value="NAD(P)-BINDING DOMAIN-CONTAINING PROTEIN-RELATED"/>
    <property type="match status" value="1"/>
</dbReference>
<protein>
    <submittedName>
        <fullName evidence="2">NAD-dependent dehydratase</fullName>
    </submittedName>
</protein>
<sequence>MHTMRTLLVIGAGDVARRALPQLRRSWRILTLCRTEEAAARWRALGALPLIGDLDHAPSLARLAGLADAALLTAPPPAHGRTDSRMRKLLYALAKANSIPQQLIYISTSGVYGDAGGGALDETSATHPRNERALRRADAERQLRRFAINRGCALTILRAPGIYADERLPLSRFATGAPLIIDAEDSWSNHIHADDLAQLCAAALRRRSGIRVYNACDDQPLPVGLWYRRLGETLGLPLPPQLPREEVKARVTPQQWSFLAESRRLDNGRIRRELAVHLRWPSVLDYLDALRRDEPRRSAILASYAEIR</sequence>
<dbReference type="PANTHER" id="PTHR48079">
    <property type="entry name" value="PROTEIN YEEZ"/>
    <property type="match status" value="1"/>
</dbReference>
<dbReference type="EMBL" id="AVPH01000284">
    <property type="protein sequence ID" value="ERD99969.1"/>
    <property type="molecule type" value="Genomic_DNA"/>
</dbReference>
<dbReference type="Pfam" id="PF13460">
    <property type="entry name" value="NAD_binding_10"/>
    <property type="match status" value="1"/>
</dbReference>
<dbReference type="Gene3D" id="3.40.50.720">
    <property type="entry name" value="NAD(P)-binding Rossmann-like Domain"/>
    <property type="match status" value="1"/>
</dbReference>
<dbReference type="SUPFAM" id="SSF51735">
    <property type="entry name" value="NAD(P)-binding Rossmann-fold domains"/>
    <property type="match status" value="1"/>
</dbReference>
<organism evidence="2 3">
    <name type="scientific">Pseudogulbenkiania ferrooxidans EGD-HP2</name>
    <dbReference type="NCBI Taxonomy" id="1388764"/>
    <lineage>
        <taxon>Bacteria</taxon>
        <taxon>Pseudomonadati</taxon>
        <taxon>Pseudomonadota</taxon>
        <taxon>Betaproteobacteria</taxon>
        <taxon>Neisseriales</taxon>
        <taxon>Chromobacteriaceae</taxon>
        <taxon>Pseudogulbenkiania</taxon>
    </lineage>
</organism>
<reference evidence="2 3" key="1">
    <citation type="journal article" date="2013" name="Genome Announc.">
        <title>Genome Sequence of the Pigment-Producing Bacterium Pseudogulbenkiania ferrooxidans, Isolated from Loktak Lake.</title>
        <authorList>
            <person name="Puranik S."/>
            <person name="Talkal R."/>
            <person name="Qureshi A."/>
            <person name="Khardenavis A."/>
            <person name="Kapley A."/>
            <person name="Purohit H.J."/>
        </authorList>
    </citation>
    <scope>NUCLEOTIDE SEQUENCE [LARGE SCALE GENOMIC DNA]</scope>
    <source>
        <strain evidence="2 3">EGD-HP2</strain>
    </source>
</reference>
<evidence type="ECO:0000313" key="2">
    <source>
        <dbReference type="EMBL" id="ERD99969.1"/>
    </source>
</evidence>
<dbReference type="InterPro" id="IPR036291">
    <property type="entry name" value="NAD(P)-bd_dom_sf"/>
</dbReference>
<accession>A0ABP2XGG1</accession>
<name>A0ABP2XGG1_9NEIS</name>
<dbReference type="InterPro" id="IPR051783">
    <property type="entry name" value="NAD(P)-dependent_oxidoreduct"/>
</dbReference>
<comment type="caution">
    <text evidence="2">The sequence shown here is derived from an EMBL/GenBank/DDBJ whole genome shotgun (WGS) entry which is preliminary data.</text>
</comment>
<dbReference type="Proteomes" id="UP000016426">
    <property type="component" value="Unassembled WGS sequence"/>
</dbReference>
<evidence type="ECO:0000259" key="1">
    <source>
        <dbReference type="Pfam" id="PF13460"/>
    </source>
</evidence>
<evidence type="ECO:0000313" key="3">
    <source>
        <dbReference type="Proteomes" id="UP000016426"/>
    </source>
</evidence>
<feature type="domain" description="NAD(P)-binding" evidence="1">
    <location>
        <begin position="12"/>
        <end position="205"/>
    </location>
</feature>
<dbReference type="InterPro" id="IPR016040">
    <property type="entry name" value="NAD(P)-bd_dom"/>
</dbReference>
<keyword evidence="3" id="KW-1185">Reference proteome</keyword>